<dbReference type="Pfam" id="PF01584">
    <property type="entry name" value="CheW"/>
    <property type="match status" value="1"/>
</dbReference>
<dbReference type="Proteomes" id="UP001595892">
    <property type="component" value="Unassembled WGS sequence"/>
</dbReference>
<accession>A0ABV9NMP9</accession>
<dbReference type="Gene3D" id="2.40.50.180">
    <property type="entry name" value="CheA-289, Domain 4"/>
    <property type="match status" value="1"/>
</dbReference>
<gene>
    <name evidence="2" type="ORF">ACFO3Q_15665</name>
</gene>
<proteinExistence type="predicted"/>
<organism evidence="2 3">
    <name type="scientific">Coralloluteibacterium thermophilum</name>
    <dbReference type="NCBI Taxonomy" id="2707049"/>
    <lineage>
        <taxon>Bacteria</taxon>
        <taxon>Pseudomonadati</taxon>
        <taxon>Pseudomonadota</taxon>
        <taxon>Gammaproteobacteria</taxon>
        <taxon>Lysobacterales</taxon>
        <taxon>Lysobacteraceae</taxon>
        <taxon>Coralloluteibacterium</taxon>
    </lineage>
</organism>
<comment type="caution">
    <text evidence="2">The sequence shown here is derived from an EMBL/GenBank/DDBJ whole genome shotgun (WGS) entry which is preliminary data.</text>
</comment>
<dbReference type="InterPro" id="IPR036061">
    <property type="entry name" value="CheW-like_dom_sf"/>
</dbReference>
<dbReference type="InterPro" id="IPR002545">
    <property type="entry name" value="CheW-lke_dom"/>
</dbReference>
<feature type="domain" description="CheW-like" evidence="1">
    <location>
        <begin position="7"/>
        <end position="151"/>
    </location>
</feature>
<protein>
    <submittedName>
        <fullName evidence="2">Chemotaxis protein CheW</fullName>
    </submittedName>
</protein>
<dbReference type="SMART" id="SM00260">
    <property type="entry name" value="CheW"/>
    <property type="match status" value="1"/>
</dbReference>
<dbReference type="RefSeq" id="WP_377005633.1">
    <property type="nucleotide sequence ID" value="NZ_JBHSGG010000048.1"/>
</dbReference>
<keyword evidence="3" id="KW-1185">Reference proteome</keyword>
<evidence type="ECO:0000259" key="1">
    <source>
        <dbReference type="PROSITE" id="PS50851"/>
    </source>
</evidence>
<dbReference type="PROSITE" id="PS50851">
    <property type="entry name" value="CHEW"/>
    <property type="match status" value="1"/>
</dbReference>
<sequence length="159" mass="17121">MSTSQRDIRGVLIAVDGGRLLLPNASVAEVITYSAPEPVPGAPDWLLGRTPWRGWRLPLVSFPRLAGWHMRDDEGGTKVAILKLLGGSPRLPYVAVLAQGFPRLVTVSPHTLITLDEDSGRSARGEHARVLLNEESAVVPDLEAIERLLEEALGHGAPA</sequence>
<evidence type="ECO:0000313" key="3">
    <source>
        <dbReference type="Proteomes" id="UP001595892"/>
    </source>
</evidence>
<reference evidence="3" key="1">
    <citation type="journal article" date="2019" name="Int. J. Syst. Evol. Microbiol.">
        <title>The Global Catalogue of Microorganisms (GCM) 10K type strain sequencing project: providing services to taxonomists for standard genome sequencing and annotation.</title>
        <authorList>
            <consortium name="The Broad Institute Genomics Platform"/>
            <consortium name="The Broad Institute Genome Sequencing Center for Infectious Disease"/>
            <person name="Wu L."/>
            <person name="Ma J."/>
        </authorList>
    </citation>
    <scope>NUCLEOTIDE SEQUENCE [LARGE SCALE GENOMIC DNA]</scope>
    <source>
        <strain evidence="3">CGMCC 1.13574</strain>
    </source>
</reference>
<name>A0ABV9NMP9_9GAMM</name>
<dbReference type="SUPFAM" id="SSF50341">
    <property type="entry name" value="CheW-like"/>
    <property type="match status" value="1"/>
</dbReference>
<dbReference type="EMBL" id="JBHSGG010000048">
    <property type="protein sequence ID" value="MFC4729607.1"/>
    <property type="molecule type" value="Genomic_DNA"/>
</dbReference>
<evidence type="ECO:0000313" key="2">
    <source>
        <dbReference type="EMBL" id="MFC4729607.1"/>
    </source>
</evidence>